<dbReference type="RefSeq" id="WP_382395590.1">
    <property type="nucleotide sequence ID" value="NZ_JBHUNA010000040.1"/>
</dbReference>
<keyword evidence="5" id="KW-1185">Reference proteome</keyword>
<dbReference type="Pfam" id="PF14478">
    <property type="entry name" value="DUF4430"/>
    <property type="match status" value="1"/>
</dbReference>
<accession>A0ABW5V890</accession>
<feature type="compositionally biased region" description="Acidic residues" evidence="1">
    <location>
        <begin position="39"/>
        <end position="49"/>
    </location>
</feature>
<comment type="caution">
    <text evidence="4">The sequence shown here is derived from an EMBL/GenBank/DDBJ whole genome shotgun (WGS) entry which is preliminary data.</text>
</comment>
<keyword evidence="2" id="KW-0732">Signal</keyword>
<evidence type="ECO:0000256" key="2">
    <source>
        <dbReference type="SAM" id="SignalP"/>
    </source>
</evidence>
<gene>
    <name evidence="4" type="ORF">ACFSUO_14990</name>
</gene>
<evidence type="ECO:0000313" key="4">
    <source>
        <dbReference type="EMBL" id="MFD2762263.1"/>
    </source>
</evidence>
<feature type="signal peptide" evidence="2">
    <location>
        <begin position="1"/>
        <end position="23"/>
    </location>
</feature>
<dbReference type="Proteomes" id="UP001597502">
    <property type="component" value="Unassembled WGS sequence"/>
</dbReference>
<organism evidence="4 5">
    <name type="scientific">Lentibacillus juripiscarius</name>
    <dbReference type="NCBI Taxonomy" id="257446"/>
    <lineage>
        <taxon>Bacteria</taxon>
        <taxon>Bacillati</taxon>
        <taxon>Bacillota</taxon>
        <taxon>Bacilli</taxon>
        <taxon>Bacillales</taxon>
        <taxon>Bacillaceae</taxon>
        <taxon>Lentibacillus</taxon>
    </lineage>
</organism>
<feature type="chain" id="PRO_5046205078" evidence="2">
    <location>
        <begin position="24"/>
        <end position="145"/>
    </location>
</feature>
<evidence type="ECO:0000313" key="5">
    <source>
        <dbReference type="Proteomes" id="UP001597502"/>
    </source>
</evidence>
<name>A0ABW5V890_9BACI</name>
<dbReference type="Gene3D" id="2.170.130.30">
    <property type="match status" value="1"/>
</dbReference>
<evidence type="ECO:0000256" key="1">
    <source>
        <dbReference type="SAM" id="MobiDB-lite"/>
    </source>
</evidence>
<sequence>MNKWLLRFASMLLIAGFIAGCGADEEQQSQTGNQTQQAEENENTEEQSEDTVTITITKDNGGEYIHEKEIEVEEGAILMDVLKENFYVETEQDGKFITSIERVAPKEGEEKAWMFTVNGEMANVGASSYELSPGDEVNFDLHSYE</sequence>
<feature type="region of interest" description="Disordered" evidence="1">
    <location>
        <begin position="26"/>
        <end position="60"/>
    </location>
</feature>
<feature type="domain" description="Transcobalamin-like C-terminal" evidence="3">
    <location>
        <begin position="75"/>
        <end position="142"/>
    </location>
</feature>
<proteinExistence type="predicted"/>
<feature type="compositionally biased region" description="Low complexity" evidence="1">
    <location>
        <begin position="28"/>
        <end position="38"/>
    </location>
</feature>
<dbReference type="PROSITE" id="PS51257">
    <property type="entry name" value="PROKAR_LIPOPROTEIN"/>
    <property type="match status" value="1"/>
</dbReference>
<evidence type="ECO:0000259" key="3">
    <source>
        <dbReference type="Pfam" id="PF14478"/>
    </source>
</evidence>
<dbReference type="EMBL" id="JBHUNA010000040">
    <property type="protein sequence ID" value="MFD2762263.1"/>
    <property type="molecule type" value="Genomic_DNA"/>
</dbReference>
<protein>
    <submittedName>
        <fullName evidence="4">DUF4430 domain-containing protein</fullName>
    </submittedName>
</protein>
<dbReference type="InterPro" id="IPR027954">
    <property type="entry name" value="Transcobalamin-like_C"/>
</dbReference>
<reference evidence="5" key="1">
    <citation type="journal article" date="2019" name="Int. J. Syst. Evol. Microbiol.">
        <title>The Global Catalogue of Microorganisms (GCM) 10K type strain sequencing project: providing services to taxonomists for standard genome sequencing and annotation.</title>
        <authorList>
            <consortium name="The Broad Institute Genomics Platform"/>
            <consortium name="The Broad Institute Genome Sequencing Center for Infectious Disease"/>
            <person name="Wu L."/>
            <person name="Ma J."/>
        </authorList>
    </citation>
    <scope>NUCLEOTIDE SEQUENCE [LARGE SCALE GENOMIC DNA]</scope>
    <source>
        <strain evidence="5">TISTR 1535</strain>
    </source>
</reference>